<sequence>MNQCSFHTCKHKRVKKYNTFCKMHRREYLIRDGKIDPLAYTGDIKDYLKKDIIQSLSKPHKGKKEDLFRSFDEEIKILNKYKDDIENIIKVQNMIKKRPKPHDHLRGEGYVNKQLCNNDVDFYTFETIDDIEDKYFFSYQDNNGFIWFFDIRSFNKLVEMKQTNPYTREIIPQDIIDKAFKLSKEIQIQNVNTIDTNNLTRKQIVRQKIVDLFSQIEHYGYSCQVEWFTTLGTSRLKSLYRNLEDIWNYRLQLTNETKRRIAPPNGLVFNIPINEIMLVNNRVELQDILVNEIMKFNHAVSSDDKKLGYMYFIIGLSQVSRPCLESHDWLMFV</sequence>
<dbReference type="EMBL" id="MN741036">
    <property type="protein sequence ID" value="QHU23592.1"/>
    <property type="molecule type" value="Genomic_DNA"/>
</dbReference>
<protein>
    <submittedName>
        <fullName evidence="1">Uncharacterized protein</fullName>
    </submittedName>
</protein>
<dbReference type="AlphaFoldDB" id="A0A6C0L028"/>
<accession>A0A6C0L028</accession>
<proteinExistence type="predicted"/>
<reference evidence="1" key="1">
    <citation type="journal article" date="2020" name="Nature">
        <title>Giant virus diversity and host interactions through global metagenomics.</title>
        <authorList>
            <person name="Schulz F."/>
            <person name="Roux S."/>
            <person name="Paez-Espino D."/>
            <person name="Jungbluth S."/>
            <person name="Walsh D.A."/>
            <person name="Denef V.J."/>
            <person name="McMahon K.D."/>
            <person name="Konstantinidis K.T."/>
            <person name="Eloe-Fadrosh E.A."/>
            <person name="Kyrpides N.C."/>
            <person name="Woyke T."/>
        </authorList>
    </citation>
    <scope>NUCLEOTIDE SEQUENCE</scope>
    <source>
        <strain evidence="1">GVMAG-S-ERX555907-94</strain>
    </source>
</reference>
<organism evidence="1">
    <name type="scientific">viral metagenome</name>
    <dbReference type="NCBI Taxonomy" id="1070528"/>
    <lineage>
        <taxon>unclassified sequences</taxon>
        <taxon>metagenomes</taxon>
        <taxon>organismal metagenomes</taxon>
    </lineage>
</organism>
<name>A0A6C0L028_9ZZZZ</name>
<evidence type="ECO:0000313" key="1">
    <source>
        <dbReference type="EMBL" id="QHU23592.1"/>
    </source>
</evidence>